<gene>
    <name evidence="3" type="ORF">N5C05_14530</name>
    <name evidence="2" type="ORF">N7380_09025</name>
</gene>
<dbReference type="RefSeq" id="WP_155948008.1">
    <property type="nucleotide sequence ID" value="NZ_AP024354.1"/>
</dbReference>
<organism evidence="3 4">
    <name type="scientific">Aquipseudomonas alcaligenes</name>
    <name type="common">Pseudomonas alcaligenes</name>
    <dbReference type="NCBI Taxonomy" id="43263"/>
    <lineage>
        <taxon>Bacteria</taxon>
        <taxon>Pseudomonadati</taxon>
        <taxon>Pseudomonadota</taxon>
        <taxon>Gammaproteobacteria</taxon>
        <taxon>Pseudomonadales</taxon>
        <taxon>Pseudomonadaceae</taxon>
        <taxon>Aquipseudomonas</taxon>
    </lineage>
</organism>
<evidence type="ECO:0000313" key="3">
    <source>
        <dbReference type="EMBL" id="MDH1055972.1"/>
    </source>
</evidence>
<reference evidence="3" key="1">
    <citation type="submission" date="2022-09" db="EMBL/GenBank/DDBJ databases">
        <title>Intensive care unit water sources are persistently colonized with multi-drug resistant bacteria and are the site of extensive horizontal gene transfer of antibiotic resistance genes.</title>
        <authorList>
            <person name="Diorio-Toth L."/>
        </authorList>
    </citation>
    <scope>NUCLEOTIDE SEQUENCE</scope>
    <source>
        <strain evidence="3">GD03990</strain>
        <strain evidence="2">GD04146</strain>
    </source>
</reference>
<evidence type="ECO:0000256" key="1">
    <source>
        <dbReference type="SAM" id="MobiDB-lite"/>
    </source>
</evidence>
<accession>A0AA42N432</accession>
<evidence type="ECO:0000313" key="4">
    <source>
        <dbReference type="Proteomes" id="UP001158730"/>
    </source>
</evidence>
<dbReference type="EMBL" id="JAOBYN010000012">
    <property type="protein sequence ID" value="MDH1055972.1"/>
    <property type="molecule type" value="Genomic_DNA"/>
</dbReference>
<dbReference type="Proteomes" id="UP001158730">
    <property type="component" value="Unassembled WGS sequence"/>
</dbReference>
<dbReference type="Proteomes" id="UP001158058">
    <property type="component" value="Unassembled WGS sequence"/>
</dbReference>
<dbReference type="AlphaFoldDB" id="A0AA42N432"/>
<name>A0AA42N432_AQUAC</name>
<dbReference type="EMBL" id="JAODZF010000005">
    <property type="protein sequence ID" value="MDH0142459.1"/>
    <property type="molecule type" value="Genomic_DNA"/>
</dbReference>
<protein>
    <submittedName>
        <fullName evidence="3">Uncharacterized protein</fullName>
    </submittedName>
</protein>
<feature type="region of interest" description="Disordered" evidence="1">
    <location>
        <begin position="1"/>
        <end position="48"/>
    </location>
</feature>
<proteinExistence type="predicted"/>
<comment type="caution">
    <text evidence="3">The sequence shown here is derived from an EMBL/GenBank/DDBJ whole genome shotgun (WGS) entry which is preliminary data.</text>
</comment>
<sequence length="48" mass="4924">MHASSCGGTGRGVAHRGCDSGQARVPLQAPGRSTDHANLLTENANLHD</sequence>
<evidence type="ECO:0000313" key="2">
    <source>
        <dbReference type="EMBL" id="MDH0142459.1"/>
    </source>
</evidence>